<dbReference type="GO" id="GO:0006281">
    <property type="term" value="P:DNA repair"/>
    <property type="evidence" value="ECO:0007669"/>
    <property type="project" value="UniProtKB-UniRule"/>
</dbReference>
<dbReference type="InterPro" id="IPR011939">
    <property type="entry name" value="DNA_repair_and_recomb_RadB"/>
</dbReference>
<gene>
    <name evidence="9 11" type="primary">radB</name>
    <name evidence="13" type="ORF">ENL48_01055</name>
    <name evidence="12" type="ORF">ENT89_05665</name>
    <name evidence="11" type="ORF">ENX77_07500</name>
</gene>
<dbReference type="InterPro" id="IPR020588">
    <property type="entry name" value="RecA_ATP-bd"/>
</dbReference>
<dbReference type="HAMAP" id="MF_00350">
    <property type="entry name" value="RadB"/>
    <property type="match status" value="1"/>
</dbReference>
<dbReference type="SUPFAM" id="SSF52540">
    <property type="entry name" value="P-loop containing nucleoside triphosphate hydrolases"/>
    <property type="match status" value="1"/>
</dbReference>
<dbReference type="PRINTS" id="PR01874">
    <property type="entry name" value="DNAREPAIRADA"/>
</dbReference>
<evidence type="ECO:0000256" key="3">
    <source>
        <dbReference type="ARBA" id="ARBA00022741"/>
    </source>
</evidence>
<dbReference type="PANTHER" id="PTHR22942">
    <property type="entry name" value="RECA/RAD51/RADA DNA STRAND-PAIRING FAMILY MEMBER"/>
    <property type="match status" value="1"/>
</dbReference>
<dbReference type="EMBL" id="DTPI01000033">
    <property type="protein sequence ID" value="HGE66938.1"/>
    <property type="molecule type" value="Genomic_DNA"/>
</dbReference>
<keyword evidence="3 9" id="KW-0547">Nucleotide-binding</keyword>
<organism evidence="11">
    <name type="scientific">Geoglobus ahangari</name>
    <dbReference type="NCBI Taxonomy" id="113653"/>
    <lineage>
        <taxon>Archaea</taxon>
        <taxon>Methanobacteriati</taxon>
        <taxon>Methanobacteriota</taxon>
        <taxon>Archaeoglobi</taxon>
        <taxon>Archaeoglobales</taxon>
        <taxon>Archaeoglobaceae</taxon>
        <taxon>Geoglobus</taxon>
    </lineage>
</organism>
<keyword evidence="4 9" id="KW-0227">DNA damage</keyword>
<comment type="function">
    <text evidence="8 9">Involved in DNA repair and in homologous recombination. May regulate the cleavage reactions of the branch-structured DNA. Has a very weak ATPase activity that is not stimulated by DNA. Binds DNA but does not promote DNA strands exchange.</text>
</comment>
<dbReference type="PANTHER" id="PTHR22942:SF47">
    <property type="entry name" value="DNA REPAIR AND RECOMBINATION PROTEIN RADB"/>
    <property type="match status" value="1"/>
</dbReference>
<evidence type="ECO:0000256" key="6">
    <source>
        <dbReference type="ARBA" id="ARBA00023125"/>
    </source>
</evidence>
<accession>A0A7C3YFC2</accession>
<feature type="domain" description="RecA family profile 1" evidence="10">
    <location>
        <begin position="1"/>
        <end position="155"/>
    </location>
</feature>
<evidence type="ECO:0000313" key="13">
    <source>
        <dbReference type="EMBL" id="HHF47831.1"/>
    </source>
</evidence>
<name>A0A7C3YFC2_9EURY</name>
<dbReference type="SMART" id="SM00382">
    <property type="entry name" value="AAA"/>
    <property type="match status" value="1"/>
</dbReference>
<keyword evidence="7 9" id="KW-0233">DNA recombination</keyword>
<dbReference type="Gene3D" id="3.40.50.300">
    <property type="entry name" value="P-loop containing nucleotide triphosphate hydrolases"/>
    <property type="match status" value="1"/>
</dbReference>
<keyword evidence="5 9" id="KW-0067">ATP-binding</keyword>
<comment type="caution">
    <text evidence="11">The sequence shown here is derived from an EMBL/GenBank/DDBJ whole genome shotgun (WGS) entry which is preliminary data.</text>
</comment>
<reference evidence="11" key="1">
    <citation type="journal article" date="2020" name="mSystems">
        <title>Genome- and Community-Level Interaction Insights into Carbon Utilization and Element Cycling Functions of Hydrothermarchaeota in Hydrothermal Sediment.</title>
        <authorList>
            <person name="Zhou Z."/>
            <person name="Liu Y."/>
            <person name="Xu W."/>
            <person name="Pan J."/>
            <person name="Luo Z.H."/>
            <person name="Li M."/>
        </authorList>
    </citation>
    <scope>NUCLEOTIDE SEQUENCE [LARGE SCALE GENOMIC DNA]</scope>
    <source>
        <strain evidence="13">SpSt-10</strain>
        <strain evidence="12">SpSt-62</strain>
        <strain evidence="11">SpSt-97</strain>
    </source>
</reference>
<evidence type="ECO:0000256" key="2">
    <source>
        <dbReference type="ARBA" id="ARBA00018143"/>
    </source>
</evidence>
<dbReference type="InterPro" id="IPR003593">
    <property type="entry name" value="AAA+_ATPase"/>
</dbReference>
<dbReference type="GO" id="GO:0003684">
    <property type="term" value="F:damaged DNA binding"/>
    <property type="evidence" value="ECO:0007669"/>
    <property type="project" value="UniProtKB-UniRule"/>
</dbReference>
<protein>
    <recommendedName>
        <fullName evidence="2 9">DNA repair and recombination protein RadB</fullName>
    </recommendedName>
</protein>
<dbReference type="AlphaFoldDB" id="A0A7C3YFC2"/>
<evidence type="ECO:0000256" key="4">
    <source>
        <dbReference type="ARBA" id="ARBA00022763"/>
    </source>
</evidence>
<evidence type="ECO:0000256" key="1">
    <source>
        <dbReference type="ARBA" id="ARBA00006876"/>
    </source>
</evidence>
<dbReference type="InterPro" id="IPR013632">
    <property type="entry name" value="Rad51_C"/>
</dbReference>
<dbReference type="Pfam" id="PF08423">
    <property type="entry name" value="Rad51"/>
    <property type="match status" value="1"/>
</dbReference>
<evidence type="ECO:0000256" key="5">
    <source>
        <dbReference type="ARBA" id="ARBA00022840"/>
    </source>
</evidence>
<evidence type="ECO:0000256" key="9">
    <source>
        <dbReference type="HAMAP-Rule" id="MF_00350"/>
    </source>
</evidence>
<evidence type="ECO:0000313" key="11">
    <source>
        <dbReference type="EMBL" id="HGE66938.1"/>
    </source>
</evidence>
<dbReference type="PROSITE" id="PS50162">
    <property type="entry name" value="RECA_2"/>
    <property type="match status" value="1"/>
</dbReference>
<dbReference type="PIRSF" id="PIRSF003336">
    <property type="entry name" value="RadB"/>
    <property type="match status" value="1"/>
</dbReference>
<evidence type="ECO:0000256" key="8">
    <source>
        <dbReference type="ARBA" id="ARBA00024641"/>
    </source>
</evidence>
<evidence type="ECO:0000259" key="10">
    <source>
        <dbReference type="PROSITE" id="PS50162"/>
    </source>
</evidence>
<dbReference type="EMBL" id="DRUC01000016">
    <property type="protein sequence ID" value="HHF47831.1"/>
    <property type="molecule type" value="Genomic_DNA"/>
</dbReference>
<dbReference type="GO" id="GO:0006310">
    <property type="term" value="P:DNA recombination"/>
    <property type="evidence" value="ECO:0007669"/>
    <property type="project" value="UniProtKB-UniRule"/>
</dbReference>
<proteinExistence type="inferred from homology"/>
<sequence>MKLPTGSKCIDDLLSGGIETGSITQIYGESGTGKTSLCLMLSYTTAKKFKVAYIDTEGLSAERIDQIFKEKELLKNVYIYEVFDFRQQSVAVREVSKILDDLKLIIIDSLTALYRSELEDEKKQIKMKRELTSQLTYLLGLARKNDLAVVFTNQMFVDVSDGTVKPIGGPSLDHLSKTIISLEKSGTERIAKLIKHRSKPEGLYCFFRITDNGIEP</sequence>
<evidence type="ECO:0000256" key="7">
    <source>
        <dbReference type="ARBA" id="ARBA00023172"/>
    </source>
</evidence>
<keyword evidence="6 9" id="KW-0238">DNA-binding</keyword>
<dbReference type="GO" id="GO:0005524">
    <property type="term" value="F:ATP binding"/>
    <property type="evidence" value="ECO:0007669"/>
    <property type="project" value="UniProtKB-UniRule"/>
</dbReference>
<dbReference type="InterPro" id="IPR027417">
    <property type="entry name" value="P-loop_NTPase"/>
</dbReference>
<dbReference type="GO" id="GO:0140664">
    <property type="term" value="F:ATP-dependent DNA damage sensor activity"/>
    <property type="evidence" value="ECO:0007669"/>
    <property type="project" value="InterPro"/>
</dbReference>
<evidence type="ECO:0000313" key="12">
    <source>
        <dbReference type="EMBL" id="HGU59631.1"/>
    </source>
</evidence>
<dbReference type="EMBL" id="DTAK01000040">
    <property type="protein sequence ID" value="HGU59631.1"/>
    <property type="molecule type" value="Genomic_DNA"/>
</dbReference>
<dbReference type="NCBIfam" id="TIGR02237">
    <property type="entry name" value="recomb_radB"/>
    <property type="match status" value="1"/>
</dbReference>
<comment type="similarity">
    <text evidence="1 9">Belongs to the eukaryotic RecA-like protein family. RadB subfamily.</text>
</comment>